<evidence type="ECO:0000256" key="2">
    <source>
        <dbReference type="PROSITE-ProRule" id="PRU00176"/>
    </source>
</evidence>
<dbReference type="Gene3D" id="3.30.70.330">
    <property type="match status" value="1"/>
</dbReference>
<evidence type="ECO:0000256" key="1">
    <source>
        <dbReference type="ARBA" id="ARBA00022884"/>
    </source>
</evidence>
<dbReference type="EMBL" id="OD003036">
    <property type="protein sequence ID" value="CAD7406877.1"/>
    <property type="molecule type" value="Genomic_DNA"/>
</dbReference>
<protein>
    <recommendedName>
        <fullName evidence="3">RRM domain-containing protein</fullName>
    </recommendedName>
</protein>
<accession>A0A7R9H5M9</accession>
<dbReference type="GO" id="GO:0003723">
    <property type="term" value="F:RNA binding"/>
    <property type="evidence" value="ECO:0007669"/>
    <property type="project" value="UniProtKB-UniRule"/>
</dbReference>
<dbReference type="SUPFAM" id="SSF54928">
    <property type="entry name" value="RNA-binding domain, RBD"/>
    <property type="match status" value="1"/>
</dbReference>
<proteinExistence type="predicted"/>
<dbReference type="CDD" id="cd12358">
    <property type="entry name" value="RRM1_VICKZ"/>
    <property type="match status" value="1"/>
</dbReference>
<name>A0A7R9H5M9_TIMPO</name>
<dbReference type="InterPro" id="IPR035979">
    <property type="entry name" value="RBD_domain_sf"/>
</dbReference>
<dbReference type="SMART" id="SM00360">
    <property type="entry name" value="RRM"/>
    <property type="match status" value="1"/>
</dbReference>
<dbReference type="InterPro" id="IPR000504">
    <property type="entry name" value="RRM_dom"/>
</dbReference>
<keyword evidence="1 2" id="KW-0694">RNA-binding</keyword>
<feature type="domain" description="RRM" evidence="3">
    <location>
        <begin position="2"/>
        <end position="77"/>
    </location>
</feature>
<dbReference type="AlphaFoldDB" id="A0A7R9H5M9"/>
<dbReference type="InterPro" id="IPR012677">
    <property type="entry name" value="Nucleotide-bd_a/b_plait_sf"/>
</dbReference>
<dbReference type="PROSITE" id="PS50102">
    <property type="entry name" value="RRM"/>
    <property type="match status" value="1"/>
</dbReference>
<dbReference type="Pfam" id="PF00076">
    <property type="entry name" value="RRM_1"/>
    <property type="match status" value="1"/>
</dbReference>
<organism evidence="4">
    <name type="scientific">Timema poppense</name>
    <name type="common">Walking stick</name>
    <dbReference type="NCBI Taxonomy" id="170557"/>
    <lineage>
        <taxon>Eukaryota</taxon>
        <taxon>Metazoa</taxon>
        <taxon>Ecdysozoa</taxon>
        <taxon>Arthropoda</taxon>
        <taxon>Hexapoda</taxon>
        <taxon>Insecta</taxon>
        <taxon>Pterygota</taxon>
        <taxon>Neoptera</taxon>
        <taxon>Polyneoptera</taxon>
        <taxon>Phasmatodea</taxon>
        <taxon>Timematodea</taxon>
        <taxon>Timematoidea</taxon>
        <taxon>Timematidae</taxon>
        <taxon>Timema</taxon>
    </lineage>
</organism>
<evidence type="ECO:0000313" key="4">
    <source>
        <dbReference type="EMBL" id="CAD7406877.1"/>
    </source>
</evidence>
<sequence>MSKLYVGNLPAEVNEGTLRQLFQEHSLSCNTILVKRGGYAFVECTDQSTADKAIDKLNVKQIIGLCHHTLLIPKETTTSEWCCNVVHEISYSRWRLDEETNESVVGRQVNWDQHHDWLQNGHATYGFQLLEAVITAFQQQPALGSTLVSSVSVACWLQPIPFCGNTAFAPG</sequence>
<reference evidence="4" key="1">
    <citation type="submission" date="2020-11" db="EMBL/GenBank/DDBJ databases">
        <authorList>
            <person name="Tran Van P."/>
        </authorList>
    </citation>
    <scope>NUCLEOTIDE SEQUENCE</scope>
</reference>
<evidence type="ECO:0000259" key="3">
    <source>
        <dbReference type="PROSITE" id="PS50102"/>
    </source>
</evidence>
<gene>
    <name evidence="4" type="ORF">TPSB3V08_LOCUS5620</name>
</gene>